<dbReference type="SUPFAM" id="SSF118196">
    <property type="entry name" value="YaeB-like"/>
    <property type="match status" value="1"/>
</dbReference>
<dbReference type="PROSITE" id="PS51668">
    <property type="entry name" value="TSAA_2"/>
    <property type="match status" value="1"/>
</dbReference>
<evidence type="ECO:0000259" key="3">
    <source>
        <dbReference type="PROSITE" id="PS51668"/>
    </source>
</evidence>
<dbReference type="AlphaFoldDB" id="X1CX16"/>
<dbReference type="InterPro" id="IPR040372">
    <property type="entry name" value="YaeB-like"/>
</dbReference>
<evidence type="ECO:0000256" key="2">
    <source>
        <dbReference type="ARBA" id="ARBA00033753"/>
    </source>
</evidence>
<gene>
    <name evidence="4" type="ORF">S01H4_60016</name>
</gene>
<reference evidence="4" key="1">
    <citation type="journal article" date="2014" name="Front. Microbiol.">
        <title>High frequency of phylogenetically diverse reductive dehalogenase-homologous genes in deep subseafloor sedimentary metagenomes.</title>
        <authorList>
            <person name="Kawai M."/>
            <person name="Futagami T."/>
            <person name="Toyoda A."/>
            <person name="Takaki Y."/>
            <person name="Nishi S."/>
            <person name="Hori S."/>
            <person name="Arai W."/>
            <person name="Tsubouchi T."/>
            <person name="Morono Y."/>
            <person name="Uchiyama I."/>
            <person name="Ito T."/>
            <person name="Fujiyama A."/>
            <person name="Inagaki F."/>
            <person name="Takami H."/>
        </authorList>
    </citation>
    <scope>NUCLEOTIDE SEQUENCE</scope>
    <source>
        <strain evidence="4">Expedition CK06-06</strain>
    </source>
</reference>
<protein>
    <recommendedName>
        <fullName evidence="3">TsaA-like domain-containing protein</fullName>
    </recommendedName>
</protein>
<dbReference type="InterPro" id="IPR023370">
    <property type="entry name" value="TrmO-like_N"/>
</dbReference>
<comment type="similarity">
    <text evidence="2">Belongs to the tRNA methyltransferase O family.</text>
</comment>
<comment type="caution">
    <text evidence="4">The sequence shown here is derived from an EMBL/GenBank/DDBJ whole genome shotgun (WGS) entry which is preliminary data.</text>
</comment>
<proteinExistence type="inferred from homology"/>
<dbReference type="Pfam" id="PF01980">
    <property type="entry name" value="TrmO_N"/>
    <property type="match status" value="1"/>
</dbReference>
<dbReference type="PANTHER" id="PTHR12818:SF0">
    <property type="entry name" value="TRNA (ADENINE(37)-N6)-METHYLTRANSFERASE"/>
    <property type="match status" value="1"/>
</dbReference>
<feature type="domain" description="TsaA-like" evidence="3">
    <location>
        <begin position="7"/>
        <end position="126"/>
    </location>
</feature>
<dbReference type="EMBL" id="BART01035295">
    <property type="protein sequence ID" value="GAH13021.1"/>
    <property type="molecule type" value="Genomic_DNA"/>
</dbReference>
<organism evidence="4">
    <name type="scientific">marine sediment metagenome</name>
    <dbReference type="NCBI Taxonomy" id="412755"/>
    <lineage>
        <taxon>unclassified sequences</taxon>
        <taxon>metagenomes</taxon>
        <taxon>ecological metagenomes</taxon>
    </lineage>
</organism>
<dbReference type="Gene3D" id="2.40.30.70">
    <property type="entry name" value="YaeB-like"/>
    <property type="match status" value="1"/>
</dbReference>
<dbReference type="InterPro" id="IPR036413">
    <property type="entry name" value="YaeB-like_sf"/>
</dbReference>
<accession>X1CX16</accession>
<evidence type="ECO:0000313" key="4">
    <source>
        <dbReference type="EMBL" id="GAH13021.1"/>
    </source>
</evidence>
<dbReference type="NCBIfam" id="TIGR00104">
    <property type="entry name" value="tRNA_TsaA"/>
    <property type="match status" value="1"/>
</dbReference>
<dbReference type="PANTHER" id="PTHR12818">
    <property type="entry name" value="TRNA (ADENINE(37)-N6)-METHYLTRANSFERASE"/>
    <property type="match status" value="1"/>
</dbReference>
<dbReference type="InterPro" id="IPR036414">
    <property type="entry name" value="YaeB_N_sf"/>
</dbReference>
<sequence length="126" mass="14519">MNDRFDIFPVGVIRKQNGDVWIEIFEKYGDALLGLDDFSHITVCYWFHENDNHEKRNTLQVHPRKDKNNPLRGVFATHSPLRPNLIAISICKILSIKDTTIFIEKIDALDGSPIIDIKCFIPSRAL</sequence>
<evidence type="ECO:0000256" key="1">
    <source>
        <dbReference type="ARBA" id="ARBA00022691"/>
    </source>
</evidence>
<dbReference type="CDD" id="cd09281">
    <property type="entry name" value="UPF0066"/>
    <property type="match status" value="1"/>
</dbReference>
<name>X1CX16_9ZZZZ</name>
<keyword evidence="1" id="KW-0949">S-adenosyl-L-methionine</keyword>
<feature type="non-terminal residue" evidence="4">
    <location>
        <position position="126"/>
    </location>
</feature>